<name>G1W8V6_9BACT</name>
<dbReference type="InterPro" id="IPR013751">
    <property type="entry name" value="ACP_syn_III_N"/>
</dbReference>
<dbReference type="RefSeq" id="WP_004379234.1">
    <property type="nucleotide sequence ID" value="NZ_JH114215.1"/>
</dbReference>
<dbReference type="Pfam" id="PF08541">
    <property type="entry name" value="ACP_syn_III_C"/>
    <property type="match status" value="1"/>
</dbReference>
<organism evidence="5 6">
    <name type="scientific">Segatella oulorum F0390</name>
    <dbReference type="NCBI Taxonomy" id="702438"/>
    <lineage>
        <taxon>Bacteria</taxon>
        <taxon>Pseudomonadati</taxon>
        <taxon>Bacteroidota</taxon>
        <taxon>Bacteroidia</taxon>
        <taxon>Bacteroidales</taxon>
        <taxon>Prevotellaceae</taxon>
        <taxon>Segatella</taxon>
    </lineage>
</organism>
<feature type="domain" description="Beta-ketoacyl-[acyl-carrier-protein] synthase III N-terminal" evidence="4">
    <location>
        <begin position="113"/>
        <end position="190"/>
    </location>
</feature>
<proteinExistence type="predicted"/>
<dbReference type="GO" id="GO:0044550">
    <property type="term" value="P:secondary metabolite biosynthetic process"/>
    <property type="evidence" value="ECO:0007669"/>
    <property type="project" value="TreeGrafter"/>
</dbReference>
<dbReference type="GO" id="GO:0004315">
    <property type="term" value="F:3-oxoacyl-[acyl-carrier-protein] synthase activity"/>
    <property type="evidence" value="ECO:0007669"/>
    <property type="project" value="InterPro"/>
</dbReference>
<evidence type="ECO:0000259" key="4">
    <source>
        <dbReference type="Pfam" id="PF08545"/>
    </source>
</evidence>
<evidence type="ECO:0000256" key="1">
    <source>
        <dbReference type="ARBA" id="ARBA00022679"/>
    </source>
</evidence>
<accession>G1W8V6</accession>
<dbReference type="Pfam" id="PF08545">
    <property type="entry name" value="ACP_syn_III"/>
    <property type="match status" value="1"/>
</dbReference>
<dbReference type="HOGENOM" id="CLU_039592_1_0_10"/>
<protein>
    <recommendedName>
        <fullName evidence="7">3-oxoacyl-[acyl-carrier-protein] synthase 3</fullName>
    </recommendedName>
</protein>
<dbReference type="InterPro" id="IPR016039">
    <property type="entry name" value="Thiolase-like"/>
</dbReference>
<dbReference type="CDD" id="cd00830">
    <property type="entry name" value="KAS_III"/>
    <property type="match status" value="1"/>
</dbReference>
<dbReference type="Proteomes" id="UP000005141">
    <property type="component" value="Unassembled WGS sequence"/>
</dbReference>
<dbReference type="GeneID" id="95425018"/>
<dbReference type="Gene3D" id="3.40.47.10">
    <property type="match status" value="1"/>
</dbReference>
<comment type="caution">
    <text evidence="5">The sequence shown here is derived from an EMBL/GenBank/DDBJ whole genome shotgun (WGS) entry which is preliminary data.</text>
</comment>
<reference evidence="5 6" key="1">
    <citation type="submission" date="2011-07" db="EMBL/GenBank/DDBJ databases">
        <title>The Genome Sequence of Prevotella oulorum F0390.</title>
        <authorList>
            <consortium name="The Broad Institute Genome Sequencing Platform"/>
            <consortium name="The Broad Institute Genome Sequencing Center for Infectious Disease"/>
            <person name="Earl A."/>
            <person name="Ward D."/>
            <person name="Feldgarden M."/>
            <person name="Gevers D."/>
            <person name="Izard J."/>
            <person name="Ganesan A."/>
            <person name="Baranova O.V."/>
            <person name="Blanton J.M."/>
            <person name="Tanner A.C."/>
            <person name="Dewhirst F.E."/>
            <person name="Young S.K."/>
            <person name="Zeng Q."/>
            <person name="Gargeya S."/>
            <person name="Fitzgerald M."/>
            <person name="Haas B."/>
            <person name="Abouelleil A."/>
            <person name="Alvarado L."/>
            <person name="Arachchi H.M."/>
            <person name="Berlin A."/>
            <person name="Brown A."/>
            <person name="Chapman S.B."/>
            <person name="Chen Z."/>
            <person name="Dunbar C."/>
            <person name="Freedman E."/>
            <person name="Gearin G."/>
            <person name="Gellesch M."/>
            <person name="Goldberg J."/>
            <person name="Griggs A."/>
            <person name="Gujja S."/>
            <person name="Heiman D."/>
            <person name="Howarth C."/>
            <person name="Larson L."/>
            <person name="Lui A."/>
            <person name="MacDonald P.J.P."/>
            <person name="Mehta T."/>
            <person name="Montmayeur A."/>
            <person name="Murphy C."/>
            <person name="Neiman D."/>
            <person name="Pearson M."/>
            <person name="Priest M."/>
            <person name="Roberts A."/>
            <person name="Saif S."/>
            <person name="Shea T."/>
            <person name="Shenoy N."/>
            <person name="Sisk P."/>
            <person name="Stolte C."/>
            <person name="Sykes S."/>
            <person name="Wortman J."/>
            <person name="Nusbaum C."/>
            <person name="Birren B."/>
        </authorList>
    </citation>
    <scope>NUCLEOTIDE SEQUENCE [LARGE SCALE GENOMIC DNA]</scope>
    <source>
        <strain evidence="5 6">F0390</strain>
    </source>
</reference>
<dbReference type="PATRIC" id="fig|702438.4.peg.263"/>
<keyword evidence="1" id="KW-0808">Transferase</keyword>
<evidence type="ECO:0000313" key="5">
    <source>
        <dbReference type="EMBL" id="EGV34544.1"/>
    </source>
</evidence>
<keyword evidence="6" id="KW-1185">Reference proteome</keyword>
<dbReference type="PANTHER" id="PTHR34069">
    <property type="entry name" value="3-OXOACYL-[ACYL-CARRIER-PROTEIN] SYNTHASE 3"/>
    <property type="match status" value="1"/>
</dbReference>
<evidence type="ECO:0000259" key="3">
    <source>
        <dbReference type="Pfam" id="PF08541"/>
    </source>
</evidence>
<dbReference type="AlphaFoldDB" id="G1W8V6"/>
<evidence type="ECO:0000256" key="2">
    <source>
        <dbReference type="ARBA" id="ARBA00023315"/>
    </source>
</evidence>
<dbReference type="OrthoDB" id="9815506at2"/>
<dbReference type="EMBL" id="ADGI01000014">
    <property type="protein sequence ID" value="EGV34544.1"/>
    <property type="molecule type" value="Genomic_DNA"/>
</dbReference>
<dbReference type="GO" id="GO:0006633">
    <property type="term" value="P:fatty acid biosynthetic process"/>
    <property type="evidence" value="ECO:0007669"/>
    <property type="project" value="InterPro"/>
</dbReference>
<dbReference type="SUPFAM" id="SSF53901">
    <property type="entry name" value="Thiolase-like"/>
    <property type="match status" value="1"/>
</dbReference>
<evidence type="ECO:0000313" key="6">
    <source>
        <dbReference type="Proteomes" id="UP000005141"/>
    </source>
</evidence>
<feature type="domain" description="Beta-ketoacyl-[acyl-carrier-protein] synthase III C-terminal" evidence="3">
    <location>
        <begin position="252"/>
        <end position="339"/>
    </location>
</feature>
<dbReference type="InterPro" id="IPR013747">
    <property type="entry name" value="ACP_syn_III_C"/>
</dbReference>
<evidence type="ECO:0008006" key="7">
    <source>
        <dbReference type="Google" id="ProtNLM"/>
    </source>
</evidence>
<gene>
    <name evidence="5" type="ORF">HMPREF9431_00257</name>
</gene>
<dbReference type="PANTHER" id="PTHR34069:SF3">
    <property type="entry name" value="ACYL-COA:ACYL-COA ALKYLTRANSFERASE"/>
    <property type="match status" value="1"/>
</dbReference>
<dbReference type="eggNOG" id="COG0332">
    <property type="taxonomic scope" value="Bacteria"/>
</dbReference>
<sequence length="352" mass="38342">MAFLKVKNVSIRGVACAVPKDVKEIKDLPFFAPGEAEKVIALTHVERSRIVPKGMCCSDLCQAAAEKLLDSLGWERETVEALIFVSLSRDYITPATANILQEKLHLPKSCMAFDIPLACSGYVYGLSVISSLMSSGNIKRALLLVGETTSVLQSPLDKTLWPLHGDAGSATALEYKEGVAPMFFDLMSDGSGAGAIMHEYGGTRNPMNEDSLRMREREDGIIRKGYHGYMDGMSVFSFSVKEPPAAIKALCEYNGIDLNSIDYLLLHQANKYMDEKIGKKLKIPSEKIPYSLMQYGNTSSTSIPMTIVVGIGDKLSQEQADVIMCGFGAGLSWAAAYIKLNHIVSLPLIELG</sequence>
<keyword evidence="2" id="KW-0012">Acyltransferase</keyword>